<evidence type="ECO:0000313" key="3">
    <source>
        <dbReference type="Proteomes" id="UP000476030"/>
    </source>
</evidence>
<proteinExistence type="predicted"/>
<dbReference type="EMBL" id="WTUW01000002">
    <property type="protein sequence ID" value="MZR30897.1"/>
    <property type="molecule type" value="Genomic_DNA"/>
</dbReference>
<evidence type="ECO:0000256" key="1">
    <source>
        <dbReference type="SAM" id="Coils"/>
    </source>
</evidence>
<sequence>MANNSDFTALGGLDGLLRNLDTLGDKTRKAEKEAARLTQQFSGLQNGLASSSGTGGFVDDLNAGLQTAKEEMTDFAEISGKVAAGIGTAFEGAFEKLLLSGKDFKTVLQGLEADLIRLGTKTFTSTAGQSLGGSGGLLTELAGAFFGGGGGSSLTSLIPGFSTGGQFTVGGATGVDQNLVPLRLTRGERVTIETPAQQRQANNATAAPVINMAFNISTPDAASFRLSQTQIQGEALRQAQRSLRRNG</sequence>
<evidence type="ECO:0000313" key="2">
    <source>
        <dbReference type="EMBL" id="MZR30897.1"/>
    </source>
</evidence>
<dbReference type="Proteomes" id="UP000476030">
    <property type="component" value="Unassembled WGS sequence"/>
</dbReference>
<protein>
    <recommendedName>
        <fullName evidence="4">Phage tail tape measure protein, lambda family</fullName>
    </recommendedName>
</protein>
<dbReference type="AlphaFoldDB" id="A0A6L8W9J4"/>
<accession>A0A6L8W9J4</accession>
<reference evidence="2 3" key="1">
    <citation type="submission" date="2019-12" db="EMBL/GenBank/DDBJ databases">
        <title>Snethiella sp. nov. sp. isolated from sea sand.</title>
        <authorList>
            <person name="Kim J."/>
            <person name="Jeong S.E."/>
            <person name="Jung H.S."/>
            <person name="Jeon C.O."/>
        </authorList>
    </citation>
    <scope>NUCLEOTIDE SEQUENCE [LARGE SCALE GENOMIC DNA]</scope>
    <source>
        <strain evidence="2 3">DP05</strain>
    </source>
</reference>
<organism evidence="2 3">
    <name type="scientific">Sneathiella litorea</name>
    <dbReference type="NCBI Taxonomy" id="2606216"/>
    <lineage>
        <taxon>Bacteria</taxon>
        <taxon>Pseudomonadati</taxon>
        <taxon>Pseudomonadota</taxon>
        <taxon>Alphaproteobacteria</taxon>
        <taxon>Sneathiellales</taxon>
        <taxon>Sneathiellaceae</taxon>
        <taxon>Sneathiella</taxon>
    </lineage>
</organism>
<name>A0A6L8W9J4_9PROT</name>
<evidence type="ECO:0008006" key="4">
    <source>
        <dbReference type="Google" id="ProtNLM"/>
    </source>
</evidence>
<comment type="caution">
    <text evidence="2">The sequence shown here is derived from an EMBL/GenBank/DDBJ whole genome shotgun (WGS) entry which is preliminary data.</text>
</comment>
<dbReference type="RefSeq" id="WP_161315438.1">
    <property type="nucleotide sequence ID" value="NZ_WTUW01000002.1"/>
</dbReference>
<keyword evidence="1" id="KW-0175">Coiled coil</keyword>
<keyword evidence="3" id="KW-1185">Reference proteome</keyword>
<feature type="coiled-coil region" evidence="1">
    <location>
        <begin position="13"/>
        <end position="40"/>
    </location>
</feature>
<gene>
    <name evidence="2" type="ORF">GQE98_09655</name>
</gene>